<keyword evidence="8" id="KW-1185">Reference proteome</keyword>
<dbReference type="EMBL" id="CP036525">
    <property type="protein sequence ID" value="QDT07461.1"/>
    <property type="molecule type" value="Genomic_DNA"/>
</dbReference>
<evidence type="ECO:0000256" key="1">
    <source>
        <dbReference type="ARBA" id="ARBA00022649"/>
    </source>
</evidence>
<comment type="cofactor">
    <cofactor evidence="5">
        <name>Mg(2+)</name>
        <dbReference type="ChEBI" id="CHEBI:18420"/>
    </cofactor>
</comment>
<keyword evidence="5" id="KW-0460">Magnesium</keyword>
<name>A0A517NK00_9BACT</name>
<evidence type="ECO:0000313" key="7">
    <source>
        <dbReference type="EMBL" id="QDT07461.1"/>
    </source>
</evidence>
<evidence type="ECO:0000256" key="2">
    <source>
        <dbReference type="ARBA" id="ARBA00022722"/>
    </source>
</evidence>
<dbReference type="Pfam" id="PF01850">
    <property type="entry name" value="PIN"/>
    <property type="match status" value="1"/>
</dbReference>
<proteinExistence type="inferred from homology"/>
<evidence type="ECO:0000256" key="5">
    <source>
        <dbReference type="HAMAP-Rule" id="MF_00265"/>
    </source>
</evidence>
<feature type="domain" description="PIN" evidence="6">
    <location>
        <begin position="7"/>
        <end position="124"/>
    </location>
</feature>
<keyword evidence="3 5" id="KW-0479">Metal-binding</keyword>
<comment type="similarity">
    <text evidence="5">Belongs to the PINc/VapC protein family.</text>
</comment>
<sequence>MKEGLCVLFDTSALVAILSATDVHHADCIAELRKMVGPRVTTWPVITEAHYLLRREPKAQEKLLDIVSSRTVLAHALDASFLNWMKPFVNRYQDQEVQIADASLVWLAEKLKTNAVFTLDRRDFSTFQIHRGYASEAFAIIPELG</sequence>
<feature type="binding site" evidence="5">
    <location>
        <position position="101"/>
    </location>
    <ligand>
        <name>Mg(2+)</name>
        <dbReference type="ChEBI" id="CHEBI:18420"/>
    </ligand>
</feature>
<dbReference type="InterPro" id="IPR002716">
    <property type="entry name" value="PIN_dom"/>
</dbReference>
<protein>
    <recommendedName>
        <fullName evidence="5">Ribonuclease VapC</fullName>
        <shortName evidence="5">RNase VapC</shortName>
        <ecNumber evidence="5">3.1.-.-</ecNumber>
    </recommendedName>
    <alternativeName>
        <fullName evidence="5">Toxin VapC</fullName>
    </alternativeName>
</protein>
<dbReference type="EC" id="3.1.-.-" evidence="5"/>
<reference evidence="7 8" key="1">
    <citation type="submission" date="2019-02" db="EMBL/GenBank/DDBJ databases">
        <title>Deep-cultivation of Planctomycetes and their phenomic and genomic characterization uncovers novel biology.</title>
        <authorList>
            <person name="Wiegand S."/>
            <person name="Jogler M."/>
            <person name="Boedeker C."/>
            <person name="Pinto D."/>
            <person name="Vollmers J."/>
            <person name="Rivas-Marin E."/>
            <person name="Kohn T."/>
            <person name="Peeters S.H."/>
            <person name="Heuer A."/>
            <person name="Rast P."/>
            <person name="Oberbeckmann S."/>
            <person name="Bunk B."/>
            <person name="Jeske O."/>
            <person name="Meyerdierks A."/>
            <person name="Storesund J.E."/>
            <person name="Kallscheuer N."/>
            <person name="Luecker S."/>
            <person name="Lage O.M."/>
            <person name="Pohl T."/>
            <person name="Merkel B.J."/>
            <person name="Hornburger P."/>
            <person name="Mueller R.-W."/>
            <person name="Bruemmer F."/>
            <person name="Labrenz M."/>
            <person name="Spormann A.M."/>
            <person name="Op den Camp H."/>
            <person name="Overmann J."/>
            <person name="Amann R."/>
            <person name="Jetten M.S.M."/>
            <person name="Mascher T."/>
            <person name="Medema M.H."/>
            <person name="Devos D.P."/>
            <person name="Kaster A.-K."/>
            <person name="Ovreas L."/>
            <person name="Rohde M."/>
            <person name="Galperin M.Y."/>
            <person name="Jogler C."/>
        </authorList>
    </citation>
    <scope>NUCLEOTIDE SEQUENCE [LARGE SCALE GENOMIC DNA]</scope>
    <source>
        <strain evidence="7 8">K22_7</strain>
    </source>
</reference>
<evidence type="ECO:0000256" key="4">
    <source>
        <dbReference type="ARBA" id="ARBA00022801"/>
    </source>
</evidence>
<dbReference type="AlphaFoldDB" id="A0A517NK00"/>
<dbReference type="KEGG" id="rlc:K227x_58880"/>
<keyword evidence="4 5" id="KW-0378">Hydrolase</keyword>
<organism evidence="7 8">
    <name type="scientific">Rubripirellula lacrimiformis</name>
    <dbReference type="NCBI Taxonomy" id="1930273"/>
    <lineage>
        <taxon>Bacteria</taxon>
        <taxon>Pseudomonadati</taxon>
        <taxon>Planctomycetota</taxon>
        <taxon>Planctomycetia</taxon>
        <taxon>Pirellulales</taxon>
        <taxon>Pirellulaceae</taxon>
        <taxon>Rubripirellula</taxon>
    </lineage>
</organism>
<gene>
    <name evidence="5" type="primary">vapC</name>
    <name evidence="7" type="ORF">K227x_58880</name>
</gene>
<feature type="binding site" evidence="5">
    <location>
        <position position="10"/>
    </location>
    <ligand>
        <name>Mg(2+)</name>
        <dbReference type="ChEBI" id="CHEBI:18420"/>
    </ligand>
</feature>
<dbReference type="OrthoDB" id="285623at2"/>
<dbReference type="GO" id="GO:0004540">
    <property type="term" value="F:RNA nuclease activity"/>
    <property type="evidence" value="ECO:0007669"/>
    <property type="project" value="InterPro"/>
</dbReference>
<dbReference type="GO" id="GO:0000287">
    <property type="term" value="F:magnesium ion binding"/>
    <property type="evidence" value="ECO:0007669"/>
    <property type="project" value="UniProtKB-UniRule"/>
</dbReference>
<dbReference type="InterPro" id="IPR029060">
    <property type="entry name" value="PIN-like_dom_sf"/>
</dbReference>
<dbReference type="InterPro" id="IPR022907">
    <property type="entry name" value="VapC_family"/>
</dbReference>
<dbReference type="GO" id="GO:0016787">
    <property type="term" value="F:hydrolase activity"/>
    <property type="evidence" value="ECO:0007669"/>
    <property type="project" value="UniProtKB-KW"/>
</dbReference>
<keyword evidence="2 5" id="KW-0540">Nuclease</keyword>
<accession>A0A517NK00</accession>
<evidence type="ECO:0000259" key="6">
    <source>
        <dbReference type="Pfam" id="PF01850"/>
    </source>
</evidence>
<evidence type="ECO:0000313" key="8">
    <source>
        <dbReference type="Proteomes" id="UP000318538"/>
    </source>
</evidence>
<dbReference type="SUPFAM" id="SSF88723">
    <property type="entry name" value="PIN domain-like"/>
    <property type="match status" value="1"/>
</dbReference>
<dbReference type="Proteomes" id="UP000318538">
    <property type="component" value="Chromosome"/>
</dbReference>
<dbReference type="HAMAP" id="MF_00265">
    <property type="entry name" value="VapC_Nob1"/>
    <property type="match status" value="1"/>
</dbReference>
<dbReference type="Gene3D" id="3.40.50.1010">
    <property type="entry name" value="5'-nuclease"/>
    <property type="match status" value="1"/>
</dbReference>
<keyword evidence="5" id="KW-0800">Toxin</keyword>
<evidence type="ECO:0000256" key="3">
    <source>
        <dbReference type="ARBA" id="ARBA00022723"/>
    </source>
</evidence>
<keyword evidence="1 5" id="KW-1277">Toxin-antitoxin system</keyword>
<comment type="function">
    <text evidence="5">Toxic component of a toxin-antitoxin (TA) system. An RNase.</text>
</comment>
<dbReference type="GO" id="GO:0090729">
    <property type="term" value="F:toxin activity"/>
    <property type="evidence" value="ECO:0007669"/>
    <property type="project" value="UniProtKB-KW"/>
</dbReference>